<dbReference type="GO" id="GO:0070291">
    <property type="term" value="P:N-acylethanolamine metabolic process"/>
    <property type="evidence" value="ECO:0007669"/>
    <property type="project" value="TreeGrafter"/>
</dbReference>
<dbReference type="GO" id="GO:0005886">
    <property type="term" value="C:plasma membrane"/>
    <property type="evidence" value="ECO:0007669"/>
    <property type="project" value="TreeGrafter"/>
</dbReference>
<evidence type="ECO:0000259" key="2">
    <source>
        <dbReference type="PROSITE" id="PS51704"/>
    </source>
</evidence>
<keyword evidence="4" id="KW-1185">Reference proteome</keyword>
<evidence type="ECO:0000313" key="3">
    <source>
        <dbReference type="EMBL" id="OAM88145.1"/>
    </source>
</evidence>
<accession>A0A178IG79</accession>
<dbReference type="Gene3D" id="3.20.20.190">
    <property type="entry name" value="Phosphatidylinositol (PI) phosphodiesterase"/>
    <property type="match status" value="1"/>
</dbReference>
<dbReference type="CDD" id="cd08566">
    <property type="entry name" value="GDPD_AtGDE_like"/>
    <property type="match status" value="1"/>
</dbReference>
<gene>
    <name evidence="3" type="ORF">AW736_18855</name>
</gene>
<dbReference type="STRING" id="1184151.AW736_18855"/>
<feature type="domain" description="GP-PDE" evidence="2">
    <location>
        <begin position="50"/>
        <end position="146"/>
    </location>
</feature>
<keyword evidence="1" id="KW-0732">Signal</keyword>
<protein>
    <submittedName>
        <fullName evidence="3">Glycerophosphodiester phosphodiesterase</fullName>
    </submittedName>
</protein>
<feature type="chain" id="PRO_5008088763" evidence="1">
    <location>
        <begin position="24"/>
        <end position="300"/>
    </location>
</feature>
<name>A0A178IG79_9BACT</name>
<dbReference type="Proteomes" id="UP000078486">
    <property type="component" value="Unassembled WGS sequence"/>
</dbReference>
<evidence type="ECO:0000256" key="1">
    <source>
        <dbReference type="SAM" id="SignalP"/>
    </source>
</evidence>
<proteinExistence type="predicted"/>
<dbReference type="InterPro" id="IPR030395">
    <property type="entry name" value="GP_PDE_dom"/>
</dbReference>
<dbReference type="PROSITE" id="PS51704">
    <property type="entry name" value="GP_PDE"/>
    <property type="match status" value="1"/>
</dbReference>
<dbReference type="OrthoDB" id="384721at2"/>
<dbReference type="EMBL" id="LRRQ01000144">
    <property type="protein sequence ID" value="OAM88145.1"/>
    <property type="molecule type" value="Genomic_DNA"/>
</dbReference>
<dbReference type="Pfam" id="PF03009">
    <property type="entry name" value="GDPD"/>
    <property type="match status" value="1"/>
</dbReference>
<sequence>MKINPLRPAGLIALLAFAVPAAAAPRLHTVNIRSMADLQEYFHYSPDKDIIISGHRGGMMAGYPENCVASCEKTLSLMPSFFEIDPRLTKDGVLVLMHDATINRTTTGKGKVADYTYAELQEFYLKDRQKNVTSYKIPTLDEVLEWGADKTVFNFDNKGVPWQVYSDNLKGKWAKYHNIILSVRSLEECLFYYRRNDNVMFCCEIGDRAQYEAYRDSGIPWNRIMAYVRYTMDPEQQAVHDLLHGHGVMCMIAVGPTADKVKPDEARIEAYKKELSRTPDIIETDYPADFAGLSRKRSGK</sequence>
<dbReference type="PANTHER" id="PTHR46320:SF1">
    <property type="entry name" value="GLYCEROPHOSPHODIESTER PHOSPHODIESTERASE 1"/>
    <property type="match status" value="1"/>
</dbReference>
<comment type="caution">
    <text evidence="3">The sequence shown here is derived from an EMBL/GenBank/DDBJ whole genome shotgun (WGS) entry which is preliminary data.</text>
</comment>
<feature type="signal peptide" evidence="1">
    <location>
        <begin position="1"/>
        <end position="23"/>
    </location>
</feature>
<dbReference type="SUPFAM" id="SSF51695">
    <property type="entry name" value="PLC-like phosphodiesterases"/>
    <property type="match status" value="1"/>
</dbReference>
<reference evidence="3 4" key="1">
    <citation type="submission" date="2016-01" db="EMBL/GenBank/DDBJ databases">
        <title>High potential of lignocellulose degradation of a new Verrucomicrobia species.</title>
        <authorList>
            <person name="Wang Y."/>
            <person name="Shi Y."/>
            <person name="Qiu Z."/>
            <person name="Liu S."/>
            <person name="Yang H."/>
        </authorList>
    </citation>
    <scope>NUCLEOTIDE SEQUENCE [LARGE SCALE GENOMIC DNA]</scope>
    <source>
        <strain evidence="3 4">TSB47</strain>
    </source>
</reference>
<dbReference type="PANTHER" id="PTHR46320">
    <property type="entry name" value="GLYCEROPHOSPHODIESTER PHOSPHODIESTERASE 1"/>
    <property type="match status" value="1"/>
</dbReference>
<dbReference type="AlphaFoldDB" id="A0A178IG79"/>
<dbReference type="GO" id="GO:0006580">
    <property type="term" value="P:ethanolamine metabolic process"/>
    <property type="evidence" value="ECO:0007669"/>
    <property type="project" value="TreeGrafter"/>
</dbReference>
<dbReference type="InterPro" id="IPR017946">
    <property type="entry name" value="PLC-like_Pdiesterase_TIM-brl"/>
</dbReference>
<dbReference type="GO" id="GO:0006644">
    <property type="term" value="P:phospholipid metabolic process"/>
    <property type="evidence" value="ECO:0007669"/>
    <property type="project" value="TreeGrafter"/>
</dbReference>
<organism evidence="3 4">
    <name type="scientific">Termitidicoccus mucosus</name>
    <dbReference type="NCBI Taxonomy" id="1184151"/>
    <lineage>
        <taxon>Bacteria</taxon>
        <taxon>Pseudomonadati</taxon>
        <taxon>Verrucomicrobiota</taxon>
        <taxon>Opitutia</taxon>
        <taxon>Opitutales</taxon>
        <taxon>Opitutaceae</taxon>
        <taxon>Termitidicoccus</taxon>
    </lineage>
</organism>
<dbReference type="GO" id="GO:0008889">
    <property type="term" value="F:glycerophosphodiester phosphodiesterase activity"/>
    <property type="evidence" value="ECO:0007669"/>
    <property type="project" value="TreeGrafter"/>
</dbReference>
<evidence type="ECO:0000313" key="4">
    <source>
        <dbReference type="Proteomes" id="UP000078486"/>
    </source>
</evidence>